<dbReference type="EMBL" id="CABPSN010000004">
    <property type="protein sequence ID" value="VVE16773.1"/>
    <property type="molecule type" value="Genomic_DNA"/>
</dbReference>
<proteinExistence type="predicted"/>
<evidence type="ECO:0000256" key="1">
    <source>
        <dbReference type="SAM" id="MobiDB-lite"/>
    </source>
</evidence>
<feature type="region of interest" description="Disordered" evidence="1">
    <location>
        <begin position="51"/>
        <end position="78"/>
    </location>
</feature>
<reference evidence="2 3" key="1">
    <citation type="submission" date="2019-08" db="EMBL/GenBank/DDBJ databases">
        <authorList>
            <person name="Peeters C."/>
        </authorList>
    </citation>
    <scope>NUCLEOTIDE SEQUENCE [LARGE SCALE GENOMIC DNA]</scope>
    <source>
        <strain evidence="2 3">LMG 31011</strain>
    </source>
</reference>
<protein>
    <submittedName>
        <fullName evidence="2">Uncharacterized protein</fullName>
    </submittedName>
</protein>
<evidence type="ECO:0000313" key="3">
    <source>
        <dbReference type="Proteomes" id="UP000366819"/>
    </source>
</evidence>
<evidence type="ECO:0000313" key="2">
    <source>
        <dbReference type="EMBL" id="VVE16773.1"/>
    </source>
</evidence>
<gene>
    <name evidence="2" type="ORF">PAQ31011_02939</name>
</gene>
<accession>A0A5E4VY23</accession>
<sequence length="78" mass="8640">MTDAIGVTIESDEDDIAQTFSEDREVTHCTVRFPASSVHIARDAKRNVTKPYNRRTHNLPPRADSDGAAMNGCRDAHT</sequence>
<dbReference type="RefSeq" id="WP_174990125.1">
    <property type="nucleotide sequence ID" value="NZ_CABPSN010000004.1"/>
</dbReference>
<organism evidence="2 3">
    <name type="scientific">Pandoraea aquatica</name>
    <dbReference type="NCBI Taxonomy" id="2508290"/>
    <lineage>
        <taxon>Bacteria</taxon>
        <taxon>Pseudomonadati</taxon>
        <taxon>Pseudomonadota</taxon>
        <taxon>Betaproteobacteria</taxon>
        <taxon>Burkholderiales</taxon>
        <taxon>Burkholderiaceae</taxon>
        <taxon>Pandoraea</taxon>
    </lineage>
</organism>
<keyword evidence="3" id="KW-1185">Reference proteome</keyword>
<dbReference type="AlphaFoldDB" id="A0A5E4VY23"/>
<dbReference type="Proteomes" id="UP000366819">
    <property type="component" value="Unassembled WGS sequence"/>
</dbReference>
<name>A0A5E4VY23_9BURK</name>